<evidence type="ECO:0000256" key="2">
    <source>
        <dbReference type="PROSITE-ProRule" id="PRU00169"/>
    </source>
</evidence>
<dbReference type="PANTHER" id="PTHR44591:SF21">
    <property type="entry name" value="TWO-COMPONENT RESPONSE REGULATOR"/>
    <property type="match status" value="1"/>
</dbReference>
<dbReference type="SMART" id="SM00448">
    <property type="entry name" value="REC"/>
    <property type="match status" value="1"/>
</dbReference>
<evidence type="ECO:0000313" key="6">
    <source>
        <dbReference type="Proteomes" id="UP000445696"/>
    </source>
</evidence>
<feature type="modified residue" description="4-aspartylphosphate" evidence="2">
    <location>
        <position position="53"/>
    </location>
</feature>
<dbReference type="Proteomes" id="UP000445696">
    <property type="component" value="Unassembled WGS sequence"/>
</dbReference>
<dbReference type="AlphaFoldDB" id="A0A845MN48"/>
<gene>
    <name evidence="5" type="ORF">GQF03_18120</name>
</gene>
<dbReference type="InterPro" id="IPR001789">
    <property type="entry name" value="Sig_transdc_resp-reg_receiver"/>
</dbReference>
<dbReference type="RefSeq" id="WP_161340708.1">
    <property type="nucleotide sequence ID" value="NZ_JBHSDG010000003.1"/>
</dbReference>
<dbReference type="Gene3D" id="3.40.50.2300">
    <property type="match status" value="1"/>
</dbReference>
<sequence>MARILIAEDEAALREFISRALTHHGHEVVAVADGAEALSVLQKKTPFDLLLTDIVMPIMDGIALALKVSKDFPGLKVLMMTGYAAERQRAYNLDMLIHDVIAKPFTLDEICEKVTEALASDPAPHNPATTSDAGLLSKNKNR</sequence>
<evidence type="ECO:0000259" key="4">
    <source>
        <dbReference type="PROSITE" id="PS50110"/>
    </source>
</evidence>
<comment type="caution">
    <text evidence="5">The sequence shown here is derived from an EMBL/GenBank/DDBJ whole genome shotgun (WGS) entry which is preliminary data.</text>
</comment>
<keyword evidence="1 2" id="KW-0597">Phosphoprotein</keyword>
<accession>A0A845MN48</accession>
<dbReference type="OrthoDB" id="9802155at2"/>
<evidence type="ECO:0000256" key="3">
    <source>
        <dbReference type="SAM" id="MobiDB-lite"/>
    </source>
</evidence>
<dbReference type="InterPro" id="IPR011006">
    <property type="entry name" value="CheY-like_superfamily"/>
</dbReference>
<feature type="region of interest" description="Disordered" evidence="3">
    <location>
        <begin position="118"/>
        <end position="142"/>
    </location>
</feature>
<evidence type="ECO:0000256" key="1">
    <source>
        <dbReference type="ARBA" id="ARBA00022553"/>
    </source>
</evidence>
<proteinExistence type="predicted"/>
<dbReference type="EMBL" id="WTVA01000015">
    <property type="protein sequence ID" value="MZR24257.1"/>
    <property type="molecule type" value="Genomic_DNA"/>
</dbReference>
<keyword evidence="6" id="KW-1185">Reference proteome</keyword>
<feature type="domain" description="Response regulatory" evidence="4">
    <location>
        <begin position="3"/>
        <end position="118"/>
    </location>
</feature>
<dbReference type="PROSITE" id="PS50110">
    <property type="entry name" value="RESPONSE_REGULATORY"/>
    <property type="match status" value="1"/>
</dbReference>
<evidence type="ECO:0000313" key="5">
    <source>
        <dbReference type="EMBL" id="MZR24257.1"/>
    </source>
</evidence>
<dbReference type="SUPFAM" id="SSF52172">
    <property type="entry name" value="CheY-like"/>
    <property type="match status" value="1"/>
</dbReference>
<dbReference type="GO" id="GO:0000160">
    <property type="term" value="P:phosphorelay signal transduction system"/>
    <property type="evidence" value="ECO:0007669"/>
    <property type="project" value="InterPro"/>
</dbReference>
<dbReference type="InterPro" id="IPR050595">
    <property type="entry name" value="Bact_response_regulator"/>
</dbReference>
<protein>
    <submittedName>
        <fullName evidence="5">Response regulator</fullName>
    </submittedName>
</protein>
<name>A0A845MN48_9PROT</name>
<organism evidence="5 6">
    <name type="scientific">Sneathiella chungangensis</name>
    <dbReference type="NCBI Taxonomy" id="1418234"/>
    <lineage>
        <taxon>Bacteria</taxon>
        <taxon>Pseudomonadati</taxon>
        <taxon>Pseudomonadota</taxon>
        <taxon>Alphaproteobacteria</taxon>
        <taxon>Sneathiellales</taxon>
        <taxon>Sneathiellaceae</taxon>
        <taxon>Sneathiella</taxon>
    </lineage>
</organism>
<dbReference type="CDD" id="cd00156">
    <property type="entry name" value="REC"/>
    <property type="match status" value="1"/>
</dbReference>
<dbReference type="Pfam" id="PF00072">
    <property type="entry name" value="Response_reg"/>
    <property type="match status" value="1"/>
</dbReference>
<dbReference type="PANTHER" id="PTHR44591">
    <property type="entry name" value="STRESS RESPONSE REGULATOR PROTEIN 1"/>
    <property type="match status" value="1"/>
</dbReference>
<reference evidence="5 6" key="1">
    <citation type="journal article" date="2014" name="Int. J. Syst. Evol. Microbiol.">
        <title>Sneathiella chungangensis sp. nov., isolated from a marine sand, and emended description of the genus Sneathiella.</title>
        <authorList>
            <person name="Siamphan C."/>
            <person name="Kim H."/>
            <person name="Lee J.S."/>
            <person name="Kim W."/>
        </authorList>
    </citation>
    <scope>NUCLEOTIDE SEQUENCE [LARGE SCALE GENOMIC DNA]</scope>
    <source>
        <strain evidence="5 6">KCTC 32476</strain>
    </source>
</reference>